<keyword evidence="2" id="KW-1185">Reference proteome</keyword>
<accession>A0A419Q068</accession>
<dbReference type="InParanoid" id="A0A419Q068"/>
<sequence length="638" mass="73750">MYHKLVAYIYLSNILYVNPAEDLPSVEPLPLGLGQFETPRGQIVQPFDMDFSSTEQVYHIWPGNLHESIAMPCWLIKRHGDTHSERYRRQWYVGEGLFHQLRPVRRFGYQVDENTEALILQPSKALMNEHSVFSCLLAVKSEKAVGHLETHRLIFHPPIFSSGADCFYQMKIQVHVCLPKLLDWATVDECQRIPPVSPLRKQEINNDFYTVRTEVLKDKMREILLEYLSDMGGTSVQSLELLRTANEQYLFDLEFNTTLWQNTLWLNFNAGSEELPSNERIAADQLHPIWNQLAVTEYDLVGKVKRNRPVILQLLNIQKETYPNLANPKDSYQVNQTTEMLLRPTTLIVKKPISATKKLILLPTAASWQPEEDFGKAPALKDILDRLKPDESYLEAQKDALELIADLVYLGFTDTEVALMLFISMLLGLLGFALTAVLFYGLSQPFTWMQIQQRARQPSVIHREVVSATVVTCAVLKTIVFLPLVIVLLLARRITNQAVETGQRIRDSETGQMIRDTVNVFRRERLIEQFRDMVRERRLLEILTRLTVNRIVETADLARELERQTRPTQPSPLTVTIKVKSDTPRVLEPYMQLPRRHDAAFFFLHPEYVDRLYGFHTMYPAPFYPLDIGEPRSTILLH</sequence>
<dbReference type="OrthoDB" id="6279044at2759"/>
<dbReference type="EMBL" id="NIRI02000005">
    <property type="protein sequence ID" value="KAG5454821.1"/>
    <property type="molecule type" value="Genomic_DNA"/>
</dbReference>
<reference evidence="1 2" key="2">
    <citation type="journal article" date="2021" name="Genomics">
        <title>High-quality reference genome for Clonorchis sinensis.</title>
        <authorList>
            <person name="Young N.D."/>
            <person name="Stroehlein A.J."/>
            <person name="Kinkar L."/>
            <person name="Wang T."/>
            <person name="Sohn W.M."/>
            <person name="Chang B.C.H."/>
            <person name="Kaur P."/>
            <person name="Weisz D."/>
            <person name="Dudchenko O."/>
            <person name="Aiden E.L."/>
            <person name="Korhonen P.K."/>
            <person name="Gasser R.B."/>
        </authorList>
    </citation>
    <scope>NUCLEOTIDE SEQUENCE [LARGE SCALE GENOMIC DNA]</scope>
    <source>
        <strain evidence="1">Cs-k2</strain>
    </source>
</reference>
<protein>
    <submittedName>
        <fullName evidence="1">Uncharacterized protein</fullName>
    </submittedName>
</protein>
<gene>
    <name evidence="1" type="ORF">CSKR_108374</name>
</gene>
<evidence type="ECO:0000313" key="1">
    <source>
        <dbReference type="EMBL" id="KAG5454821.1"/>
    </source>
</evidence>
<comment type="caution">
    <text evidence="1">The sequence shown here is derived from an EMBL/GenBank/DDBJ whole genome shotgun (WGS) entry which is preliminary data.</text>
</comment>
<organism evidence="1 2">
    <name type="scientific">Clonorchis sinensis</name>
    <name type="common">Chinese liver fluke</name>
    <dbReference type="NCBI Taxonomy" id="79923"/>
    <lineage>
        <taxon>Eukaryota</taxon>
        <taxon>Metazoa</taxon>
        <taxon>Spiralia</taxon>
        <taxon>Lophotrochozoa</taxon>
        <taxon>Platyhelminthes</taxon>
        <taxon>Trematoda</taxon>
        <taxon>Digenea</taxon>
        <taxon>Opisthorchiida</taxon>
        <taxon>Opisthorchiata</taxon>
        <taxon>Opisthorchiidae</taxon>
        <taxon>Clonorchis</taxon>
    </lineage>
</organism>
<reference evidence="1 2" key="1">
    <citation type="journal article" date="2018" name="Biotechnol. Adv.">
        <title>Improved genomic resources and new bioinformatic workflow for the carcinogenic parasite Clonorchis sinensis: Biotechnological implications.</title>
        <authorList>
            <person name="Wang D."/>
            <person name="Korhonen P.K."/>
            <person name="Gasser R.B."/>
            <person name="Young N.D."/>
        </authorList>
    </citation>
    <scope>NUCLEOTIDE SEQUENCE [LARGE SCALE GENOMIC DNA]</scope>
    <source>
        <strain evidence="1">Cs-k2</strain>
    </source>
</reference>
<dbReference type="Proteomes" id="UP000286415">
    <property type="component" value="Unassembled WGS sequence"/>
</dbReference>
<evidence type="ECO:0000313" key="2">
    <source>
        <dbReference type="Proteomes" id="UP000286415"/>
    </source>
</evidence>
<proteinExistence type="predicted"/>
<name>A0A419Q068_CLOSI</name>
<dbReference type="AlphaFoldDB" id="A0A419Q068"/>